<evidence type="ECO:0000313" key="4">
    <source>
        <dbReference type="EMBL" id="EAR10638.1"/>
    </source>
</evidence>
<evidence type="ECO:0000256" key="2">
    <source>
        <dbReference type="ARBA" id="ARBA00022679"/>
    </source>
</evidence>
<dbReference type="GO" id="GO:0032259">
    <property type="term" value="P:methylation"/>
    <property type="evidence" value="ECO:0007669"/>
    <property type="project" value="UniProtKB-KW"/>
</dbReference>
<proteinExistence type="predicted"/>
<dbReference type="GO" id="GO:0008168">
    <property type="term" value="F:methyltransferase activity"/>
    <property type="evidence" value="ECO:0007669"/>
    <property type="project" value="UniProtKB-KW"/>
</dbReference>
<dbReference type="HOGENOM" id="CLU_1142044_0_0_6"/>
<dbReference type="Pfam" id="PF13649">
    <property type="entry name" value="Methyltransf_25"/>
    <property type="match status" value="1"/>
</dbReference>
<keyword evidence="5" id="KW-1185">Reference proteome</keyword>
<keyword evidence="1" id="KW-0489">Methyltransferase</keyword>
<dbReference type="Gene3D" id="3.40.50.150">
    <property type="entry name" value="Vaccinia Virus protein VP39"/>
    <property type="match status" value="1"/>
</dbReference>
<comment type="caution">
    <text evidence="4">The sequence shown here is derived from an EMBL/GenBank/DDBJ whole genome shotgun (WGS) entry which is preliminary data.</text>
</comment>
<sequence length="259" mass="28530">MNKPEHLSKEVGDQFADKSVVENYGYRPQYSQAVIDILSDQGRGTSMSVLDIGSGTGEVSIPLADKGHSVIGVDPSAAMVKAARAKGSTAEFVNSYIEEFSSNQRFDLLVAANSIHWPDWSVTFPLLKRLAKPHTKLAIVTGGDLVVEGIKDDILQIIQKYSTTRNFKPYSIVKLLQEQGFISNVTAIDLPGEALTQHIDEYVASFHARNGFSLERMDTDQARAFGTDIRQVLTDYGFENEVTGNVFYSVTFADIESPE</sequence>
<dbReference type="InterPro" id="IPR029063">
    <property type="entry name" value="SAM-dependent_MTases_sf"/>
</dbReference>
<dbReference type="InterPro" id="IPR041698">
    <property type="entry name" value="Methyltransf_25"/>
</dbReference>
<gene>
    <name evidence="4" type="ORF">MED297_11500</name>
</gene>
<dbReference type="STRING" id="314283.MED297_11500"/>
<organism evidence="4 5">
    <name type="scientific">Reinekea blandensis MED297</name>
    <dbReference type="NCBI Taxonomy" id="314283"/>
    <lineage>
        <taxon>Bacteria</taxon>
        <taxon>Pseudomonadati</taxon>
        <taxon>Pseudomonadota</taxon>
        <taxon>Gammaproteobacteria</taxon>
        <taxon>Oceanospirillales</taxon>
        <taxon>Saccharospirillaceae</taxon>
        <taxon>Reinekea</taxon>
    </lineage>
</organism>
<name>A4BB25_9GAMM</name>
<dbReference type="PANTHER" id="PTHR44942:SF4">
    <property type="entry name" value="METHYLTRANSFERASE TYPE 11 DOMAIN-CONTAINING PROTEIN"/>
    <property type="match status" value="1"/>
</dbReference>
<dbReference type="RefSeq" id="WP_008041903.1">
    <property type="nucleotide sequence ID" value="NZ_CH724149.1"/>
</dbReference>
<protein>
    <recommendedName>
        <fullName evidence="3">Methyltransferase domain-containing protein</fullName>
    </recommendedName>
</protein>
<dbReference type="CDD" id="cd02440">
    <property type="entry name" value="AdoMet_MTases"/>
    <property type="match status" value="1"/>
</dbReference>
<dbReference type="EMBL" id="AAOE01000003">
    <property type="protein sequence ID" value="EAR10638.1"/>
    <property type="molecule type" value="Genomic_DNA"/>
</dbReference>
<evidence type="ECO:0000259" key="3">
    <source>
        <dbReference type="Pfam" id="PF13649"/>
    </source>
</evidence>
<dbReference type="InterPro" id="IPR051052">
    <property type="entry name" value="Diverse_substrate_MTase"/>
</dbReference>
<dbReference type="SUPFAM" id="SSF53335">
    <property type="entry name" value="S-adenosyl-L-methionine-dependent methyltransferases"/>
    <property type="match status" value="1"/>
</dbReference>
<feature type="domain" description="Methyltransferase" evidence="3">
    <location>
        <begin position="49"/>
        <end position="133"/>
    </location>
</feature>
<reference evidence="4 5" key="1">
    <citation type="submission" date="2006-02" db="EMBL/GenBank/DDBJ databases">
        <authorList>
            <person name="Pinhassi J."/>
            <person name="Pedros-Alio C."/>
            <person name="Ferriera S."/>
            <person name="Johnson J."/>
            <person name="Kravitz S."/>
            <person name="Halpern A."/>
            <person name="Remington K."/>
            <person name="Beeson K."/>
            <person name="Tran B."/>
            <person name="Rogers Y.-H."/>
            <person name="Friedman R."/>
            <person name="Venter J.C."/>
        </authorList>
    </citation>
    <scope>NUCLEOTIDE SEQUENCE [LARGE SCALE GENOMIC DNA]</scope>
    <source>
        <strain evidence="4 5">MED297</strain>
    </source>
</reference>
<dbReference type="Proteomes" id="UP000005953">
    <property type="component" value="Unassembled WGS sequence"/>
</dbReference>
<keyword evidence="2" id="KW-0808">Transferase</keyword>
<accession>A4BB25</accession>
<dbReference type="AlphaFoldDB" id="A4BB25"/>
<evidence type="ECO:0000256" key="1">
    <source>
        <dbReference type="ARBA" id="ARBA00022603"/>
    </source>
</evidence>
<dbReference type="OrthoDB" id="5750352at2"/>
<evidence type="ECO:0000313" key="5">
    <source>
        <dbReference type="Proteomes" id="UP000005953"/>
    </source>
</evidence>
<dbReference type="PANTHER" id="PTHR44942">
    <property type="entry name" value="METHYLTRANSF_11 DOMAIN-CONTAINING PROTEIN"/>
    <property type="match status" value="1"/>
</dbReference>